<evidence type="ECO:0000256" key="1">
    <source>
        <dbReference type="SAM" id="Phobius"/>
    </source>
</evidence>
<protein>
    <submittedName>
        <fullName evidence="2">Uncharacterized protein</fullName>
    </submittedName>
</protein>
<reference evidence="2" key="1">
    <citation type="journal article" date="2015" name="Nature">
        <title>Complex archaea that bridge the gap between prokaryotes and eukaryotes.</title>
        <authorList>
            <person name="Spang A."/>
            <person name="Saw J.H."/>
            <person name="Jorgensen S.L."/>
            <person name="Zaremba-Niedzwiedzka K."/>
            <person name="Martijn J."/>
            <person name="Lind A.E."/>
            <person name="van Eijk R."/>
            <person name="Schleper C."/>
            <person name="Guy L."/>
            <person name="Ettema T.J."/>
        </authorList>
    </citation>
    <scope>NUCLEOTIDE SEQUENCE</scope>
</reference>
<gene>
    <name evidence="2" type="ORF">LCGC14_1400150</name>
</gene>
<keyword evidence="1" id="KW-1133">Transmembrane helix</keyword>
<proteinExistence type="predicted"/>
<dbReference type="EMBL" id="LAZR01009138">
    <property type="protein sequence ID" value="KKM74456.1"/>
    <property type="molecule type" value="Genomic_DNA"/>
</dbReference>
<keyword evidence="1" id="KW-0812">Transmembrane</keyword>
<accession>A0A0F9KI87</accession>
<evidence type="ECO:0000313" key="2">
    <source>
        <dbReference type="EMBL" id="KKM74456.1"/>
    </source>
</evidence>
<sequence length="173" mass="20409">MENMKKITIGIIWTIFLFVISSAIMILIAFFIPNLSERIITVILSMGTTLIVKIALDGIQEKFYSKEPNLEFYLDYKRNFCFSYDDSNKMGDYSINLINVGNKTAEDITVYMYIYDLLNNNHIIEKLELSPLHNNIRIKESKQYHLFTERYEEIIFNIDKPNEVKNPLISFFH</sequence>
<dbReference type="AlphaFoldDB" id="A0A0F9KI87"/>
<feature type="transmembrane region" description="Helical" evidence="1">
    <location>
        <begin position="38"/>
        <end position="56"/>
    </location>
</feature>
<comment type="caution">
    <text evidence="2">The sequence shown here is derived from an EMBL/GenBank/DDBJ whole genome shotgun (WGS) entry which is preliminary data.</text>
</comment>
<name>A0A0F9KI87_9ZZZZ</name>
<feature type="transmembrane region" description="Helical" evidence="1">
    <location>
        <begin position="7"/>
        <end position="32"/>
    </location>
</feature>
<organism evidence="2">
    <name type="scientific">marine sediment metagenome</name>
    <dbReference type="NCBI Taxonomy" id="412755"/>
    <lineage>
        <taxon>unclassified sequences</taxon>
        <taxon>metagenomes</taxon>
        <taxon>ecological metagenomes</taxon>
    </lineage>
</organism>
<keyword evidence="1" id="KW-0472">Membrane</keyword>